<evidence type="ECO:0000256" key="4">
    <source>
        <dbReference type="SAM" id="MobiDB-lite"/>
    </source>
</evidence>
<dbReference type="GO" id="GO:0005634">
    <property type="term" value="C:nucleus"/>
    <property type="evidence" value="ECO:0007669"/>
    <property type="project" value="UniProtKB-SubCell"/>
</dbReference>
<reference evidence="8" key="3">
    <citation type="submission" date="2025-05" db="UniProtKB">
        <authorList>
            <consortium name="RefSeq"/>
        </authorList>
    </citation>
    <scope>NUCLEOTIDE SEQUENCE [LARGE SCALE GENOMIC DNA]</scope>
    <source>
        <strain evidence="8">DH4</strain>
    </source>
</reference>
<dbReference type="PANTHER" id="PTHR23110">
    <property type="entry name" value="BTB DOMAIN TRANSCRIPTION FACTOR"/>
    <property type="match status" value="1"/>
</dbReference>
<evidence type="ECO:0000313" key="7">
    <source>
        <dbReference type="EnsemblMetazoa" id="XP_026298093"/>
    </source>
</evidence>
<evidence type="ECO:0000313" key="8">
    <source>
        <dbReference type="Proteomes" id="UP000005203"/>
    </source>
</evidence>
<dbReference type="EnsemblMetazoa" id="XM_026442308">
    <property type="protein sequence ID" value="XP_026298093"/>
    <property type="gene ID" value="LOC552090"/>
</dbReference>
<accession>A0A7M7SPU6</accession>
<dbReference type="GO" id="GO:0048468">
    <property type="term" value="P:cell development"/>
    <property type="evidence" value="ECO:0007669"/>
    <property type="project" value="UniProtKB-ARBA"/>
</dbReference>
<dbReference type="GO" id="GO:0008270">
    <property type="term" value="F:zinc ion binding"/>
    <property type="evidence" value="ECO:0007669"/>
    <property type="project" value="UniProtKB-KW"/>
</dbReference>
<gene>
    <name evidence="9" type="primary">LOC552090</name>
</gene>
<feature type="compositionally biased region" description="Low complexity" evidence="4">
    <location>
        <begin position="459"/>
        <end position="470"/>
    </location>
</feature>
<dbReference type="Gene3D" id="3.30.710.10">
    <property type="entry name" value="Potassium Channel Kv1.1, Chain A"/>
    <property type="match status" value="1"/>
</dbReference>
<dbReference type="CDD" id="cd18315">
    <property type="entry name" value="BTB_POZ_BAB-like"/>
    <property type="match status" value="1"/>
</dbReference>
<accession>A0A8B8H3B8</accession>
<dbReference type="GeneID" id="552090"/>
<dbReference type="InterPro" id="IPR013087">
    <property type="entry name" value="Znf_C2H2_type"/>
</dbReference>
<feature type="region of interest" description="Disordered" evidence="4">
    <location>
        <begin position="203"/>
        <end position="301"/>
    </location>
</feature>
<dbReference type="GO" id="GO:0003006">
    <property type="term" value="P:developmental process involved in reproduction"/>
    <property type="evidence" value="ECO:0007669"/>
    <property type="project" value="UniProtKB-ARBA"/>
</dbReference>
<feature type="compositionally biased region" description="Polar residues" evidence="4">
    <location>
        <begin position="285"/>
        <end position="301"/>
    </location>
</feature>
<feature type="domain" description="C2H2-type" evidence="6">
    <location>
        <begin position="496"/>
        <end position="524"/>
    </location>
</feature>
<dbReference type="Pfam" id="PF00651">
    <property type="entry name" value="BTB"/>
    <property type="match status" value="1"/>
</dbReference>
<dbReference type="AlphaFoldDB" id="A0A7M7SPU6"/>
<reference evidence="7" key="1">
    <citation type="submission" date="2021-01" db="UniProtKB">
        <authorList>
            <consortium name="EnsemblMetazoa"/>
        </authorList>
    </citation>
    <scope>IDENTIFICATION</scope>
    <source>
        <strain evidence="7">DH4</strain>
    </source>
</reference>
<dbReference type="FunFam" id="3.30.710.10:FF:000096">
    <property type="entry name" value="Trithorax-like, isoform C"/>
    <property type="match status" value="1"/>
</dbReference>
<dbReference type="GO" id="GO:0048513">
    <property type="term" value="P:animal organ development"/>
    <property type="evidence" value="ECO:0007669"/>
    <property type="project" value="UniProtKB-ARBA"/>
</dbReference>
<evidence type="ECO:0000259" key="6">
    <source>
        <dbReference type="PROSITE" id="PS50157"/>
    </source>
</evidence>
<sequence>MDVCNIMYERKEQSILYASFPQINDLCCVICEIDFIEVRDSSAKSNFHWQTIKCRMGSSGQLYSLSWGEFSSSLASAVQLLRGHGDLVDVTLAAGGRSFPAHKIVLCAASPFLLDLLKSTPCQHPVVMLAGIGADDLESLLEFVYRGEVSVEPSQLPSLLQAAHCLCIHGLTPPTILTENGEEVPVSAIPTANEALSKESITPYFPLKRRKKRRKSSSSSGKWPRNINTTDNENRAIDGSDNSRSTNYDHKDEDNTEHGDDTAANDRLEYSNHRSCHSPRAQEAQPVSTENSQAGTHQDQISDNESHLHTLMPMQPYSPLHIPQFPGPLNMGFPPGIPLPLVTQGTTAGTASCGFTGNMNLSKIRGASDCPGVCPLCGATLRQARNLRRHLLSSCKYRFSSNPVQSSPADTMMIEVKPEVELSGYNEHSMTYGTDSGSSTCEQIICKPSPLPSPTSQGPNVVSPQSNVSSPTSLDLTELILGDGLSKSRSMSDQPASCPLCGAILRQSRNLRRHLELLHFGLGSNNKSGVHMRHRRIDRNNDLVRSTLASICPPHMTRTDYSRAVESTDLSTLTSLSIASTVNSNASNVSFAGSLMGSSVLGSGDQNANSTLVSASSSSTTSIASANNGIYSSDGSASMLNCLLPSLPSLPSLSSPHDMFRHGEMLRVGIAYHDSSRQYPKQSQRTDIT</sequence>
<dbReference type="InterPro" id="IPR000210">
    <property type="entry name" value="BTB/POZ_dom"/>
</dbReference>
<dbReference type="SMART" id="SM00225">
    <property type="entry name" value="BTB"/>
    <property type="match status" value="1"/>
</dbReference>
<evidence type="ECO:0000256" key="1">
    <source>
        <dbReference type="ARBA" id="ARBA00004123"/>
    </source>
</evidence>
<dbReference type="Proteomes" id="UP000005203">
    <property type="component" value="Linkage group LG1"/>
</dbReference>
<dbReference type="PANTHER" id="PTHR23110:SF10">
    <property type="entry name" value="TRANSCRIPTION FACTOR GAGA"/>
    <property type="match status" value="1"/>
</dbReference>
<feature type="compositionally biased region" description="Basic residues" evidence="4">
    <location>
        <begin position="207"/>
        <end position="216"/>
    </location>
</feature>
<dbReference type="PROSITE" id="PS50157">
    <property type="entry name" value="ZINC_FINGER_C2H2_2"/>
    <property type="match status" value="1"/>
</dbReference>
<dbReference type="PROSITE" id="PS50097">
    <property type="entry name" value="BTB"/>
    <property type="match status" value="1"/>
</dbReference>
<keyword evidence="3" id="KW-0479">Metal-binding</keyword>
<keyword evidence="2" id="KW-0539">Nucleus</keyword>
<feature type="domain" description="BTB" evidence="5">
    <location>
        <begin position="88"/>
        <end position="153"/>
    </location>
</feature>
<dbReference type="RefSeq" id="XP_026298093.1">
    <property type="nucleotide sequence ID" value="XM_026442308.1"/>
</dbReference>
<reference evidence="9" key="2">
    <citation type="submission" date="2025-04" db="UniProtKB">
        <authorList>
            <consortium name="RefSeq"/>
        </authorList>
    </citation>
    <scope>IDENTIFICATION</scope>
    <source>
        <strain evidence="9">DH4</strain>
        <tissue evidence="9">Whole body</tissue>
    </source>
</reference>
<dbReference type="PROSITE" id="PS00028">
    <property type="entry name" value="ZINC_FINGER_C2H2_1"/>
    <property type="match status" value="1"/>
</dbReference>
<organism evidence="7">
    <name type="scientific">Apis mellifera</name>
    <name type="common">Honeybee</name>
    <dbReference type="NCBI Taxonomy" id="7460"/>
    <lineage>
        <taxon>Eukaryota</taxon>
        <taxon>Metazoa</taxon>
        <taxon>Ecdysozoa</taxon>
        <taxon>Arthropoda</taxon>
        <taxon>Hexapoda</taxon>
        <taxon>Insecta</taxon>
        <taxon>Pterygota</taxon>
        <taxon>Neoptera</taxon>
        <taxon>Endopterygota</taxon>
        <taxon>Hymenoptera</taxon>
        <taxon>Apocrita</taxon>
        <taxon>Aculeata</taxon>
        <taxon>Apoidea</taxon>
        <taxon>Anthophila</taxon>
        <taxon>Apidae</taxon>
        <taxon>Apis</taxon>
    </lineage>
</organism>
<evidence type="ECO:0000256" key="3">
    <source>
        <dbReference type="PROSITE-ProRule" id="PRU00042"/>
    </source>
</evidence>
<keyword evidence="3" id="KW-0863">Zinc-finger</keyword>
<evidence type="ECO:0000256" key="2">
    <source>
        <dbReference type="ARBA" id="ARBA00023242"/>
    </source>
</evidence>
<dbReference type="InterPro" id="IPR015318">
    <property type="entry name" value="Znf_GAGA-bd_fac"/>
</dbReference>
<evidence type="ECO:0000313" key="9">
    <source>
        <dbReference type="RefSeq" id="XP_026298093.1"/>
    </source>
</evidence>
<dbReference type="GO" id="GO:0006357">
    <property type="term" value="P:regulation of transcription by RNA polymerase II"/>
    <property type="evidence" value="ECO:0007669"/>
    <property type="project" value="TreeGrafter"/>
</dbReference>
<dbReference type="OrthoDB" id="10027872at2759"/>
<name>A0A7M7SPU6_APIME</name>
<dbReference type="Gene3D" id="3.30.160.60">
    <property type="entry name" value="Classic Zinc Finger"/>
    <property type="match status" value="1"/>
</dbReference>
<proteinExistence type="predicted"/>
<dbReference type="SUPFAM" id="SSF54695">
    <property type="entry name" value="POZ domain"/>
    <property type="match status" value="1"/>
</dbReference>
<protein>
    <submittedName>
        <fullName evidence="9">Longitudinals lacking protein, isoforms H/M/V isoform X2</fullName>
    </submittedName>
</protein>
<dbReference type="InterPro" id="IPR011333">
    <property type="entry name" value="SKP1/BTB/POZ_sf"/>
</dbReference>
<feature type="compositionally biased region" description="Basic and acidic residues" evidence="4">
    <location>
        <begin position="247"/>
        <end position="272"/>
    </location>
</feature>
<dbReference type="Pfam" id="PF09237">
    <property type="entry name" value="GAGA"/>
    <property type="match status" value="2"/>
</dbReference>
<feature type="region of interest" description="Disordered" evidence="4">
    <location>
        <begin position="448"/>
        <end position="470"/>
    </location>
</feature>
<dbReference type="InterPro" id="IPR051095">
    <property type="entry name" value="Dros_DevTransReg"/>
</dbReference>
<comment type="subcellular location">
    <subcellularLocation>
        <location evidence="1">Nucleus</location>
    </subcellularLocation>
</comment>
<evidence type="ECO:0000259" key="5">
    <source>
        <dbReference type="PROSITE" id="PS50097"/>
    </source>
</evidence>
<keyword evidence="3" id="KW-0862">Zinc</keyword>
<keyword evidence="8" id="KW-1185">Reference proteome</keyword>